<evidence type="ECO:0000256" key="1">
    <source>
        <dbReference type="SAM" id="Phobius"/>
    </source>
</evidence>
<sequence>MDPCFAHVASPVTDSGPVLAEANAGPKGVLVDAGGVSHCSRADGGVSHCILEDPNGANQVLGNPLCDLDLPERSPDGDSSAGACSVDGDDVSTPISIARLYRKYSLVASQDVLNLDPLASCLVVEALAKVADPMHSHECCPVIAQSQGDLDAAEVGSDPLSCAIQKLTEEKAFRHSLNALATDQRNLVLLACNPNPWSMLLARDSSSAVFLRAMESHDLSLSLVRVAGPWMMIAGLLLCGLSAGLMIADAVLPVVVLACRICCSPNQLTDADVADPL</sequence>
<dbReference type="AlphaFoldDB" id="A0AAD3S8J2"/>
<feature type="transmembrane region" description="Helical" evidence="1">
    <location>
        <begin position="230"/>
        <end position="258"/>
    </location>
</feature>
<dbReference type="EMBL" id="BSYO01000006">
    <property type="protein sequence ID" value="GMH06309.1"/>
    <property type="molecule type" value="Genomic_DNA"/>
</dbReference>
<gene>
    <name evidence="2" type="ORF">Nepgr_008149</name>
</gene>
<dbReference type="Proteomes" id="UP001279734">
    <property type="component" value="Unassembled WGS sequence"/>
</dbReference>
<accession>A0AAD3S8J2</accession>
<evidence type="ECO:0000313" key="3">
    <source>
        <dbReference type="Proteomes" id="UP001279734"/>
    </source>
</evidence>
<evidence type="ECO:0000313" key="2">
    <source>
        <dbReference type="EMBL" id="GMH06309.1"/>
    </source>
</evidence>
<keyword evidence="1" id="KW-0472">Membrane</keyword>
<reference evidence="2" key="1">
    <citation type="submission" date="2023-05" db="EMBL/GenBank/DDBJ databases">
        <title>Nepenthes gracilis genome sequencing.</title>
        <authorList>
            <person name="Fukushima K."/>
        </authorList>
    </citation>
    <scope>NUCLEOTIDE SEQUENCE</scope>
    <source>
        <strain evidence="2">SING2019-196</strain>
    </source>
</reference>
<keyword evidence="1" id="KW-1133">Transmembrane helix</keyword>
<keyword evidence="1" id="KW-0812">Transmembrane</keyword>
<comment type="caution">
    <text evidence="2">The sequence shown here is derived from an EMBL/GenBank/DDBJ whole genome shotgun (WGS) entry which is preliminary data.</text>
</comment>
<organism evidence="2 3">
    <name type="scientific">Nepenthes gracilis</name>
    <name type="common">Slender pitcher plant</name>
    <dbReference type="NCBI Taxonomy" id="150966"/>
    <lineage>
        <taxon>Eukaryota</taxon>
        <taxon>Viridiplantae</taxon>
        <taxon>Streptophyta</taxon>
        <taxon>Embryophyta</taxon>
        <taxon>Tracheophyta</taxon>
        <taxon>Spermatophyta</taxon>
        <taxon>Magnoliopsida</taxon>
        <taxon>eudicotyledons</taxon>
        <taxon>Gunneridae</taxon>
        <taxon>Pentapetalae</taxon>
        <taxon>Caryophyllales</taxon>
        <taxon>Nepenthaceae</taxon>
        <taxon>Nepenthes</taxon>
    </lineage>
</organism>
<name>A0AAD3S8J2_NEPGR</name>
<keyword evidence="3" id="KW-1185">Reference proteome</keyword>
<proteinExistence type="predicted"/>
<protein>
    <submittedName>
        <fullName evidence="2">Uncharacterized protein</fullName>
    </submittedName>
</protein>